<comment type="caution">
    <text evidence="1">The sequence shown here is derived from an EMBL/GenBank/DDBJ whole genome shotgun (WGS) entry which is preliminary data.</text>
</comment>
<reference evidence="1 2" key="1">
    <citation type="submission" date="2019-11" db="EMBL/GenBank/DDBJ databases">
        <title>Identification of a novel strain.</title>
        <authorList>
            <person name="Xu Q."/>
            <person name="Wang G."/>
        </authorList>
    </citation>
    <scope>NUCLEOTIDE SEQUENCE [LARGE SCALE GENOMIC DNA]</scope>
    <source>
        <strain evidence="2">xq</strain>
    </source>
</reference>
<evidence type="ECO:0000313" key="1">
    <source>
        <dbReference type="EMBL" id="MTD94245.1"/>
    </source>
</evidence>
<accession>A0A6I3KF76</accession>
<dbReference type="Proteomes" id="UP000440694">
    <property type="component" value="Unassembled WGS sequence"/>
</dbReference>
<gene>
    <name evidence="1" type="ORF">GIW81_07840</name>
</gene>
<dbReference type="AlphaFoldDB" id="A0A6I3KF76"/>
<proteinExistence type="predicted"/>
<organism evidence="1 2">
    <name type="scientific">Hyphomicrobium album</name>
    <dbReference type="NCBI Taxonomy" id="2665159"/>
    <lineage>
        <taxon>Bacteria</taxon>
        <taxon>Pseudomonadati</taxon>
        <taxon>Pseudomonadota</taxon>
        <taxon>Alphaproteobacteria</taxon>
        <taxon>Hyphomicrobiales</taxon>
        <taxon>Hyphomicrobiaceae</taxon>
        <taxon>Hyphomicrobium</taxon>
    </lineage>
</organism>
<keyword evidence="2" id="KW-1185">Reference proteome</keyword>
<evidence type="ECO:0000313" key="2">
    <source>
        <dbReference type="Proteomes" id="UP000440694"/>
    </source>
</evidence>
<protein>
    <submittedName>
        <fullName evidence="1">Uncharacterized protein</fullName>
    </submittedName>
</protein>
<name>A0A6I3KF76_9HYPH</name>
<sequence length="209" mass="24092">MLNTPLRDIPSNLLAEYTNSAHGWDDGPVAREMRYFLPRYLELLAIDDPPDNGGIDICLRRLGYAHWRTKWPDRERDVIDRFFDEYMRSSLGRTDLVLWPVGWRLAFDVSDVLTLVVTAHGDLQRTLAVWDAADDPCAVIHMAALRGRVLRETCRTYFHSAYLENHREAADTIGAFLMRPEVTQRIETGFFQIEDPRLQQLVSDAAWTG</sequence>
<dbReference type="EMBL" id="WMBQ01000001">
    <property type="protein sequence ID" value="MTD94245.1"/>
    <property type="molecule type" value="Genomic_DNA"/>
</dbReference>